<comment type="caution">
    <text evidence="10">The sequence shown here is derived from an EMBL/GenBank/DDBJ whole genome shotgun (WGS) entry which is preliminary data.</text>
</comment>
<sequence>MENNSNYQIIEKVIAFIEQHKNEQPSLETIAVAVNLSPHYFQKMFTQWAGVSPKKFLQYLNIQHAKNLLKTPEQTLFNTAIETGLSGTGRLHDLFIKIEGMTPGEYKNQGKNLTIYYQDYSSIFGTILIANTDKGICHISFIDDLENDIQYLKNRYPNATYKNEKHLLQNQAVDIFQNPLTNKTSLQLHIKGTDFQLKVWEALLKIPLGKLSTYGDIAQQIQLPKASRAVGTAIGNNPIAFLIPCHRVIKSTGVFGNYMWGATRKTSIIGWEAAKTEL</sequence>
<evidence type="ECO:0000256" key="6">
    <source>
        <dbReference type="ARBA" id="ARBA00023163"/>
    </source>
</evidence>
<comment type="catalytic activity">
    <reaction evidence="1">
        <text>a 4-O-methyl-thymidine in DNA + L-cysteinyl-[protein] = a thymidine in DNA + S-methyl-L-cysteinyl-[protein]</text>
        <dbReference type="Rhea" id="RHEA:53428"/>
        <dbReference type="Rhea" id="RHEA-COMP:10131"/>
        <dbReference type="Rhea" id="RHEA-COMP:10132"/>
        <dbReference type="Rhea" id="RHEA-COMP:13555"/>
        <dbReference type="Rhea" id="RHEA-COMP:13556"/>
        <dbReference type="ChEBI" id="CHEBI:29950"/>
        <dbReference type="ChEBI" id="CHEBI:82612"/>
        <dbReference type="ChEBI" id="CHEBI:137386"/>
        <dbReference type="ChEBI" id="CHEBI:137387"/>
        <dbReference type="EC" id="2.1.1.63"/>
    </reaction>
</comment>
<keyword evidence="10" id="KW-0328">Glycosyltransferase</keyword>
<organism evidence="10 11">
    <name type="scientific">Wenyingzhuangia gilva</name>
    <dbReference type="NCBI Taxonomy" id="3057677"/>
    <lineage>
        <taxon>Bacteria</taxon>
        <taxon>Pseudomonadati</taxon>
        <taxon>Bacteroidota</taxon>
        <taxon>Flavobacteriia</taxon>
        <taxon>Flavobacteriales</taxon>
        <taxon>Flavobacteriaceae</taxon>
        <taxon>Wenyingzhuangia</taxon>
    </lineage>
</organism>
<protein>
    <submittedName>
        <fullName evidence="10">Methylated-DNA--[protein]-cysteine S-methyltransferase</fullName>
        <ecNumber evidence="10">2.1.1.63</ecNumber>
    </submittedName>
</protein>
<dbReference type="SUPFAM" id="SSF53155">
    <property type="entry name" value="Methylated DNA-protein cysteine methyltransferase domain"/>
    <property type="match status" value="1"/>
</dbReference>
<dbReference type="InterPro" id="IPR036631">
    <property type="entry name" value="MGMT_N_sf"/>
</dbReference>
<evidence type="ECO:0000313" key="11">
    <source>
        <dbReference type="Proteomes" id="UP001168642"/>
    </source>
</evidence>
<evidence type="ECO:0000259" key="9">
    <source>
        <dbReference type="PROSITE" id="PS01124"/>
    </source>
</evidence>
<keyword evidence="6" id="KW-0804">Transcription</keyword>
<dbReference type="NCBIfam" id="TIGR00589">
    <property type="entry name" value="ogt"/>
    <property type="match status" value="1"/>
</dbReference>
<dbReference type="EMBL" id="JAUMIT010000002">
    <property type="protein sequence ID" value="MDO3694268.1"/>
    <property type="molecule type" value="Genomic_DNA"/>
</dbReference>
<dbReference type="Pfam" id="PF12833">
    <property type="entry name" value="HTH_18"/>
    <property type="match status" value="1"/>
</dbReference>
<dbReference type="Pfam" id="PF01035">
    <property type="entry name" value="DNA_binding_1"/>
    <property type="match status" value="1"/>
</dbReference>
<dbReference type="Proteomes" id="UP001168642">
    <property type="component" value="Unassembled WGS sequence"/>
</dbReference>
<reference evidence="10" key="1">
    <citation type="submission" date="2023-07" db="EMBL/GenBank/DDBJ databases">
        <title>Wenyingzhuangia sp. chi5 genome sequencing and assembly.</title>
        <authorList>
            <person name="Park S."/>
        </authorList>
    </citation>
    <scope>NUCLEOTIDE SEQUENCE</scope>
    <source>
        <strain evidence="10">Chi5</strain>
    </source>
</reference>
<dbReference type="GO" id="GO:0016757">
    <property type="term" value="F:glycosyltransferase activity"/>
    <property type="evidence" value="ECO:0007669"/>
    <property type="project" value="UniProtKB-KW"/>
</dbReference>
<dbReference type="SUPFAM" id="SSF46689">
    <property type="entry name" value="Homeodomain-like"/>
    <property type="match status" value="2"/>
</dbReference>
<keyword evidence="2 10" id="KW-0489">Methyltransferase</keyword>
<dbReference type="SMART" id="SM00342">
    <property type="entry name" value="HTH_ARAC"/>
    <property type="match status" value="1"/>
</dbReference>
<dbReference type="Gene3D" id="1.10.10.60">
    <property type="entry name" value="Homeodomain-like"/>
    <property type="match status" value="2"/>
</dbReference>
<dbReference type="Pfam" id="PF02870">
    <property type="entry name" value="Methyltransf_1N"/>
    <property type="match status" value="1"/>
</dbReference>
<proteinExistence type="predicted"/>
<dbReference type="PANTHER" id="PTHR10815:SF13">
    <property type="entry name" value="METHYLATED-DNA--PROTEIN-CYSTEINE METHYLTRANSFERASE"/>
    <property type="match status" value="1"/>
</dbReference>
<name>A0ABT8VQN2_9FLAO</name>
<dbReference type="Gene3D" id="1.10.10.10">
    <property type="entry name" value="Winged helix-like DNA-binding domain superfamily/Winged helix DNA-binding domain"/>
    <property type="match status" value="1"/>
</dbReference>
<keyword evidence="3 10" id="KW-0808">Transferase</keyword>
<dbReference type="SUPFAM" id="SSF46767">
    <property type="entry name" value="Methylated DNA-protein cysteine methyltransferase, C-terminal domain"/>
    <property type="match status" value="1"/>
</dbReference>
<dbReference type="GO" id="GO:0032259">
    <property type="term" value="P:methylation"/>
    <property type="evidence" value="ECO:0007669"/>
    <property type="project" value="UniProtKB-KW"/>
</dbReference>
<dbReference type="InterPro" id="IPR036217">
    <property type="entry name" value="MethylDNA_cys_MeTrfase_DNAb"/>
</dbReference>
<feature type="domain" description="HTH araC/xylS-type" evidence="9">
    <location>
        <begin position="11"/>
        <end position="109"/>
    </location>
</feature>
<dbReference type="InterPro" id="IPR014048">
    <property type="entry name" value="MethylDNA_cys_MeTrfase_DNA-bd"/>
</dbReference>
<dbReference type="CDD" id="cd06445">
    <property type="entry name" value="ATase"/>
    <property type="match status" value="1"/>
</dbReference>
<keyword evidence="7" id="KW-0234">DNA repair</keyword>
<evidence type="ECO:0000313" key="10">
    <source>
        <dbReference type="EMBL" id="MDO3694268.1"/>
    </source>
</evidence>
<comment type="catalytic activity">
    <reaction evidence="8">
        <text>a 6-O-methyl-2'-deoxyguanosine in DNA + L-cysteinyl-[protein] = S-methyl-L-cysteinyl-[protein] + a 2'-deoxyguanosine in DNA</text>
        <dbReference type="Rhea" id="RHEA:24000"/>
        <dbReference type="Rhea" id="RHEA-COMP:10131"/>
        <dbReference type="Rhea" id="RHEA-COMP:10132"/>
        <dbReference type="Rhea" id="RHEA-COMP:11367"/>
        <dbReference type="Rhea" id="RHEA-COMP:11368"/>
        <dbReference type="ChEBI" id="CHEBI:29950"/>
        <dbReference type="ChEBI" id="CHEBI:82612"/>
        <dbReference type="ChEBI" id="CHEBI:85445"/>
        <dbReference type="ChEBI" id="CHEBI:85448"/>
        <dbReference type="EC" id="2.1.1.63"/>
    </reaction>
</comment>
<dbReference type="InterPro" id="IPR036388">
    <property type="entry name" value="WH-like_DNA-bd_sf"/>
</dbReference>
<gene>
    <name evidence="10" type="ORF">QVZ41_05315</name>
</gene>
<dbReference type="InterPro" id="IPR008332">
    <property type="entry name" value="MethylG_MeTrfase_N"/>
</dbReference>
<evidence type="ECO:0000256" key="3">
    <source>
        <dbReference type="ARBA" id="ARBA00022679"/>
    </source>
</evidence>
<dbReference type="InterPro" id="IPR018060">
    <property type="entry name" value="HTH_AraC"/>
</dbReference>
<dbReference type="InterPro" id="IPR001497">
    <property type="entry name" value="MethylDNA_cys_MeTrfase_AS"/>
</dbReference>
<evidence type="ECO:0000256" key="1">
    <source>
        <dbReference type="ARBA" id="ARBA00001286"/>
    </source>
</evidence>
<keyword evidence="4" id="KW-0227">DNA damage</keyword>
<evidence type="ECO:0000256" key="7">
    <source>
        <dbReference type="ARBA" id="ARBA00023204"/>
    </source>
</evidence>
<dbReference type="PROSITE" id="PS00374">
    <property type="entry name" value="MGMT"/>
    <property type="match status" value="1"/>
</dbReference>
<dbReference type="RefSeq" id="WP_302883527.1">
    <property type="nucleotide sequence ID" value="NZ_JAUMIT010000002.1"/>
</dbReference>
<dbReference type="PANTHER" id="PTHR10815">
    <property type="entry name" value="METHYLATED-DNA--PROTEIN-CYSTEINE METHYLTRANSFERASE"/>
    <property type="match status" value="1"/>
</dbReference>
<evidence type="ECO:0000256" key="5">
    <source>
        <dbReference type="ARBA" id="ARBA00023015"/>
    </source>
</evidence>
<dbReference type="Gene3D" id="3.30.160.70">
    <property type="entry name" value="Methylated DNA-protein cysteine methyltransferase domain"/>
    <property type="match status" value="1"/>
</dbReference>
<evidence type="ECO:0000256" key="8">
    <source>
        <dbReference type="ARBA" id="ARBA00049348"/>
    </source>
</evidence>
<dbReference type="PROSITE" id="PS01124">
    <property type="entry name" value="HTH_ARAC_FAMILY_2"/>
    <property type="match status" value="1"/>
</dbReference>
<dbReference type="EC" id="2.1.1.63" evidence="10"/>
<dbReference type="InterPro" id="IPR009057">
    <property type="entry name" value="Homeodomain-like_sf"/>
</dbReference>
<keyword evidence="5" id="KW-0805">Transcription regulation</keyword>
<keyword evidence="11" id="KW-1185">Reference proteome</keyword>
<accession>A0ABT8VQN2</accession>
<dbReference type="GO" id="GO:0003908">
    <property type="term" value="F:methylated-DNA-[protein]-cysteine S-methyltransferase activity"/>
    <property type="evidence" value="ECO:0007669"/>
    <property type="project" value="UniProtKB-EC"/>
</dbReference>
<evidence type="ECO:0000256" key="2">
    <source>
        <dbReference type="ARBA" id="ARBA00022603"/>
    </source>
</evidence>
<evidence type="ECO:0000256" key="4">
    <source>
        <dbReference type="ARBA" id="ARBA00022763"/>
    </source>
</evidence>